<name>A0A7S2JSW3_9STRA</name>
<dbReference type="PANTHER" id="PTHR33418">
    <property type="entry name" value="HELICASE-ASSOCIATED"/>
    <property type="match status" value="1"/>
</dbReference>
<evidence type="ECO:0000259" key="2">
    <source>
        <dbReference type="Pfam" id="PF03457"/>
    </source>
</evidence>
<dbReference type="PANTHER" id="PTHR33418:SF1">
    <property type="entry name" value="HELICASE-ASSOCIATED DOMAIN-CONTAINING PROTEIN"/>
    <property type="match status" value="1"/>
</dbReference>
<gene>
    <name evidence="3" type="ORF">LDAN0321_LOCUS898</name>
</gene>
<organism evidence="3">
    <name type="scientific">Leptocylindrus danicus</name>
    <dbReference type="NCBI Taxonomy" id="163516"/>
    <lineage>
        <taxon>Eukaryota</taxon>
        <taxon>Sar</taxon>
        <taxon>Stramenopiles</taxon>
        <taxon>Ochrophyta</taxon>
        <taxon>Bacillariophyta</taxon>
        <taxon>Coscinodiscophyceae</taxon>
        <taxon>Chaetocerotophycidae</taxon>
        <taxon>Leptocylindrales</taxon>
        <taxon>Leptocylindraceae</taxon>
        <taxon>Leptocylindrus</taxon>
    </lineage>
</organism>
<feature type="domain" description="Helicase-associated" evidence="2">
    <location>
        <begin position="29"/>
        <end position="96"/>
    </location>
</feature>
<feature type="region of interest" description="Disordered" evidence="1">
    <location>
        <begin position="331"/>
        <end position="440"/>
    </location>
</feature>
<dbReference type="EMBL" id="HBGY01001298">
    <property type="protein sequence ID" value="CAD9556628.1"/>
    <property type="molecule type" value="Transcribed_RNA"/>
</dbReference>
<feature type="region of interest" description="Disordered" evidence="1">
    <location>
        <begin position="217"/>
        <end position="243"/>
    </location>
</feature>
<dbReference type="Gene3D" id="6.10.140.530">
    <property type="match status" value="3"/>
</dbReference>
<sequence length="440" mass="50707">MSLQREVILNGNFKPKSDLWFSRQKQKADEQWFEQFNKLKVYKEKYGDCMVPNSYTEDFSLRDWVKNQRFQYRALKGGQISRLNDERIQMMEEIGFVFQVPAARTGPRPKFSEHVVRPPKPIPEYIDIVRSKATRWNEKYKQLQKFKEKHGHCIVPTKYKANPQLGCWVSTQRVHYKRMQVGRLNSLSQEKIDRLNALDFVWDATEHAAKLTICPDSDANVGDSSEDNVKEKTKGSKSKPSVRAGKRLNEEAWMAMYDKLVAYKEAFGTCLVPCKFEDSSLANWVGVQRRNYKARQSKEDTVAAKRMSPERIELLEKLGFVWNARLDTTNTGLDSKKVKNSGRKRKAVQAEKSPRPGRALRRNKRRSCVSDTDTQGVSEDQETENKIPEATTILVKECKGSNDDEKEDSKTKCDKREEGDLTIKTGLTNSTQNDVKEGTV</sequence>
<reference evidence="3" key="1">
    <citation type="submission" date="2021-01" db="EMBL/GenBank/DDBJ databases">
        <authorList>
            <person name="Corre E."/>
            <person name="Pelletier E."/>
            <person name="Niang G."/>
            <person name="Scheremetjew M."/>
            <person name="Finn R."/>
            <person name="Kale V."/>
            <person name="Holt S."/>
            <person name="Cochrane G."/>
            <person name="Meng A."/>
            <person name="Brown T."/>
            <person name="Cohen L."/>
        </authorList>
    </citation>
    <scope>NUCLEOTIDE SEQUENCE</scope>
    <source>
        <strain evidence="3">B650</strain>
    </source>
</reference>
<proteinExistence type="predicted"/>
<evidence type="ECO:0000313" key="3">
    <source>
        <dbReference type="EMBL" id="CAD9556628.1"/>
    </source>
</evidence>
<evidence type="ECO:0000256" key="1">
    <source>
        <dbReference type="SAM" id="MobiDB-lite"/>
    </source>
</evidence>
<feature type="compositionally biased region" description="Basic and acidic residues" evidence="1">
    <location>
        <begin position="396"/>
        <end position="421"/>
    </location>
</feature>
<feature type="compositionally biased region" description="Basic residues" evidence="1">
    <location>
        <begin position="338"/>
        <end position="347"/>
    </location>
</feature>
<feature type="domain" description="Helicase-associated" evidence="2">
    <location>
        <begin position="134"/>
        <end position="200"/>
    </location>
</feature>
<protein>
    <recommendedName>
        <fullName evidence="2">Helicase-associated domain-containing protein</fullName>
    </recommendedName>
</protein>
<accession>A0A7S2JSW3</accession>
<dbReference type="InterPro" id="IPR005114">
    <property type="entry name" value="Helicase_assoc"/>
</dbReference>
<feature type="compositionally biased region" description="Polar residues" evidence="1">
    <location>
        <begin position="369"/>
        <end position="378"/>
    </location>
</feature>
<dbReference type="AlphaFoldDB" id="A0A7S2JSW3"/>
<dbReference type="Pfam" id="PF03457">
    <property type="entry name" value="HA"/>
    <property type="match status" value="3"/>
</dbReference>
<feature type="domain" description="Helicase-associated" evidence="2">
    <location>
        <begin position="250"/>
        <end position="320"/>
    </location>
</feature>
<feature type="compositionally biased region" description="Basic residues" evidence="1">
    <location>
        <begin position="358"/>
        <end position="367"/>
    </location>
</feature>